<keyword evidence="1" id="KW-0677">Repeat</keyword>
<evidence type="ECO:0000256" key="3">
    <source>
        <dbReference type="SAM" id="MobiDB-lite"/>
    </source>
</evidence>
<organism evidence="4 5">
    <name type="scientific">Merluccius polli</name>
    <name type="common">Benguela hake</name>
    <name type="synonym">Merluccius cadenati</name>
    <dbReference type="NCBI Taxonomy" id="89951"/>
    <lineage>
        <taxon>Eukaryota</taxon>
        <taxon>Metazoa</taxon>
        <taxon>Chordata</taxon>
        <taxon>Craniata</taxon>
        <taxon>Vertebrata</taxon>
        <taxon>Euteleostomi</taxon>
        <taxon>Actinopterygii</taxon>
        <taxon>Neopterygii</taxon>
        <taxon>Teleostei</taxon>
        <taxon>Neoteleostei</taxon>
        <taxon>Acanthomorphata</taxon>
        <taxon>Zeiogadaria</taxon>
        <taxon>Gadariae</taxon>
        <taxon>Gadiformes</taxon>
        <taxon>Gadoidei</taxon>
        <taxon>Merlucciidae</taxon>
        <taxon>Merluccius</taxon>
    </lineage>
</organism>
<dbReference type="InterPro" id="IPR013998">
    <property type="entry name" value="Nebulin-like"/>
</dbReference>
<gene>
    <name evidence="4" type="primary">NEB_1</name>
    <name evidence="4" type="ORF">N1851_016001</name>
</gene>
<evidence type="ECO:0000256" key="1">
    <source>
        <dbReference type="ARBA" id="ARBA00022737"/>
    </source>
</evidence>
<feature type="region of interest" description="Disordered" evidence="3">
    <location>
        <begin position="1"/>
        <end position="24"/>
    </location>
</feature>
<feature type="compositionally biased region" description="Acidic residues" evidence="3">
    <location>
        <begin position="1"/>
        <end position="19"/>
    </location>
</feature>
<accession>A0AA47MRZ7</accession>
<dbReference type="PRINTS" id="PR00510">
    <property type="entry name" value="NEBULIN"/>
</dbReference>
<dbReference type="PANTHER" id="PTHR11039">
    <property type="entry name" value="NEBULIN"/>
    <property type="match status" value="1"/>
</dbReference>
<sequence>MADTEEFEEYEEYEEEFSEETGLPTRRVRKKIQVDTSKFMTPYLAHSMKMLEQYSHNKYRQAYDQSKGTPPAHTTETPEMIRIRKAQEQLSEVKYRMEGNKARTTSLYDGEAKEIAHVKHMSELLSKVLYRQKWDETKDRYLLPPDAPELVLAVKNAANYSKKLYTEDWDQEKTGFYPYSDSPELRRVAKAQQVLSDIQYKKGYDQRKLKFTSLADPPEVELAKKVFTQRSDLKYKEDYNKNVKGQWCETPYFDVATARVAMENLSNRRYTQHYEDTKDQIYFMQTDTPVYNTNKKAGTSASSVKYKKDYEKTKDKSDYNTLPATENPLLRQLRYAGTILSDKVYKANYEKSRGFSINYCDTPKFQMDSVLKKFSDSHYKDKYDSEVKGHYIGSYEDIYMLHCQKVEEFKSEASQQNYKAEYEDIKTRCFYPQTMTPEYDAQKKLEQCRDKVYRQHPDKVKFTQVTDSPVQVQAAINAQQLSDLNYKAKYEQTKAKNCLPPDYPFFIQSRVNAYNLSDNCYKYDWEKAKAKQFEVKGDAISILAARAHTNIASDVKYKKEYEKNRGHMVGALSIHDDPKILHSVHVAKIQSDREYKKDYEKVKTKYHTSLDMMSVTLAKKSQAIASMTGYKKISNRYLLPYDSVLLDLAKKSNIIQSDNQYKSDYNAYTKGTPWIPFGSLDVEKVKKAGEILNEKKYRQHPDTIPFTAIDDHPVMLQAAVNQLQRSDRFYKKGLEAIHQKYSLPPDIPEFQQARCNAYNISKNYYKAAWEETIAKGYDLKPDAISIKAAKAARHAASDVQYKKAYEKARGHHVGFRNVKDDPLLVHYMQVAKMQSEKNYKKDYHKAKLKYHSPVDMMSLVHAKQASKVQTNAGYKKIQHSYCLMPDAMNLQLARNMNINASDYNYKQDYESSVKGIGWVPIGSLDVELAKTAGSAMDEKKYRQHPSTFKFSSLTDSMNMVLAKANAKILDTQAYKASGEKFKHTYHLPADVPELMQARYNAVNISQNYYTHAHRQDLLKGHHVKEDAISIIAARTSRDIASDVRYKKAYEKARGHHVGFRNIKDDPLLVHYMQVAKMQSEKNYKKDYEKAKLKYHSPVDMMSLVHAKDASKAQTNTGYRKIPHNYFLLPDNMQLQLCRKMMDIQSDNEYKSEYNNLYRGTGWVPIGSIDVELAKTAKSALAEHGYRQHPSTLKFTSKTDSMDMVLAMTNSKLQDKTAYKASGEKFMHTYNLPADAPEFLQAKFNAQTMSNAHYKHKWIEHIAKGYDIRPDAISILHAKQGRHIASDIQYKKAYEKARGHHVGFRNVKDDPLLVHYMQVAKMQSEKNYKKDYEKAKLKYHSPVDMMSLVHAKDASKAQTNAGYRKIQHSYCLMPDAMNLVLARNNNVITSDCNYKSEWNNYIRGIGWVPIGSLGVETAKVGGQIQSDHRYRTHPSTFKFSKLMDSMDLTLATANNQIMNKKAYTSAWDKDKLTVHVMPDSPEIVLAKANAITMSNKLYKAGVLEMANKGYNLKADAIPILAAKSGTKIASDYKYKLAYEKARGHHVGFRNIKDDPLLVHYMQVAKMQSEKNYKKDYEKAKLKYHSPVDMMSLVHAKDASKAQTNAGYRKIQHSYCLMPDAMNLVLARNNNVITSDCDYKSEWNNYIRGIGWVPIGSLGVETAKIGGQIQSDNRYRTHPSTFKFSKLMDSMDLTLATANNQIMNKKAYTSAWDKDKLTVHVMPDSPEIVLAKANAITMSDKLYKAGVMEMAKKGHNLKADAIPIVAAKSGTKIASDYKYKLAYEKARGHHVGFRNIKD</sequence>
<dbReference type="InterPro" id="IPR000900">
    <property type="entry name" value="Nebulin_repeat"/>
</dbReference>
<dbReference type="PROSITE" id="PS51216">
    <property type="entry name" value="NEBULIN"/>
    <property type="match status" value="33"/>
</dbReference>
<dbReference type="InterPro" id="IPR055297">
    <property type="entry name" value="NEBU/NEBL"/>
</dbReference>
<dbReference type="GO" id="GO:0071691">
    <property type="term" value="P:cardiac muscle thin filament assembly"/>
    <property type="evidence" value="ECO:0007669"/>
    <property type="project" value="TreeGrafter"/>
</dbReference>
<dbReference type="GO" id="GO:0051015">
    <property type="term" value="F:actin filament binding"/>
    <property type="evidence" value="ECO:0007669"/>
    <property type="project" value="InterPro"/>
</dbReference>
<name>A0AA47MRZ7_MERPO</name>
<proteinExistence type="predicted"/>
<dbReference type="EMBL" id="JAOPHQ010002887">
    <property type="protein sequence ID" value="KAK0145105.1"/>
    <property type="molecule type" value="Genomic_DNA"/>
</dbReference>
<dbReference type="GO" id="GO:0030018">
    <property type="term" value="C:Z disc"/>
    <property type="evidence" value="ECO:0007669"/>
    <property type="project" value="InterPro"/>
</dbReference>
<evidence type="ECO:0000313" key="4">
    <source>
        <dbReference type="EMBL" id="KAK0145105.1"/>
    </source>
</evidence>
<dbReference type="Proteomes" id="UP001174136">
    <property type="component" value="Unassembled WGS sequence"/>
</dbReference>
<keyword evidence="5" id="KW-1185">Reference proteome</keyword>
<reference evidence="4" key="1">
    <citation type="journal article" date="2023" name="Front. Mar. Sci.">
        <title>A new Merluccius polli reference genome to investigate the effects of global change in West African waters.</title>
        <authorList>
            <person name="Mateo J.L."/>
            <person name="Blanco-Fernandez C."/>
            <person name="Garcia-Vazquez E."/>
            <person name="Machado-Schiaffino G."/>
        </authorList>
    </citation>
    <scope>NUCLEOTIDE SEQUENCE</scope>
    <source>
        <strain evidence="4">C29</strain>
        <tissue evidence="4">Fin</tissue>
    </source>
</reference>
<dbReference type="PANTHER" id="PTHR11039:SF39">
    <property type="entry name" value="NEBULIN-RELATED-ANCHORING PROTEIN"/>
    <property type="match status" value="1"/>
</dbReference>
<dbReference type="SMART" id="SM00227">
    <property type="entry name" value="NEBU"/>
    <property type="match status" value="48"/>
</dbReference>
<dbReference type="Pfam" id="PF00880">
    <property type="entry name" value="Nebulin"/>
    <property type="match status" value="24"/>
</dbReference>
<evidence type="ECO:0000256" key="2">
    <source>
        <dbReference type="ARBA" id="ARBA00023203"/>
    </source>
</evidence>
<evidence type="ECO:0000313" key="5">
    <source>
        <dbReference type="Proteomes" id="UP001174136"/>
    </source>
</evidence>
<comment type="caution">
    <text evidence="4">The sequence shown here is derived from an EMBL/GenBank/DDBJ whole genome shotgun (WGS) entry which is preliminary data.</text>
</comment>
<keyword evidence="2" id="KW-0009">Actin-binding</keyword>
<protein>
    <submittedName>
        <fullName evidence="4">Nebulin</fullName>
    </submittedName>
</protein>